<dbReference type="PANTHER" id="PTHR33442:SF1">
    <property type="entry name" value="TRANS-3-HYDROXY-L-PROLINE DEHYDRATASE"/>
    <property type="match status" value="1"/>
</dbReference>
<evidence type="ECO:0000256" key="1">
    <source>
        <dbReference type="ARBA" id="ARBA00007529"/>
    </source>
</evidence>
<protein>
    <submittedName>
        <fullName evidence="2">Hydroxyproline-2-epimerase</fullName>
    </submittedName>
</protein>
<dbReference type="EMBL" id="MQWA01000001">
    <property type="protein sequence ID" value="PQJ30279.1"/>
    <property type="molecule type" value="Genomic_DNA"/>
</dbReference>
<accession>A0A2S7U5I7</accession>
<reference evidence="2 3" key="1">
    <citation type="submission" date="2016-12" db="EMBL/GenBank/DDBJ databases">
        <title>Study of bacterial adaptation to deep sea.</title>
        <authorList>
            <person name="Song J."/>
            <person name="Yoshizawa S."/>
            <person name="Kogure K."/>
        </authorList>
    </citation>
    <scope>NUCLEOTIDE SEQUENCE [LARGE SCALE GENOMIC DNA]</scope>
    <source>
        <strain evidence="2 3">SAORIC-165</strain>
    </source>
</reference>
<keyword evidence="3" id="KW-1185">Reference proteome</keyword>
<dbReference type="AlphaFoldDB" id="A0A2S7U5I7"/>
<dbReference type="Proteomes" id="UP000239907">
    <property type="component" value="Unassembled WGS sequence"/>
</dbReference>
<proteinExistence type="inferred from homology"/>
<dbReference type="SFLD" id="SFLDS00028">
    <property type="entry name" value="Proline_Racemase"/>
    <property type="match status" value="1"/>
</dbReference>
<dbReference type="Pfam" id="PF05544">
    <property type="entry name" value="Pro_racemase"/>
    <property type="match status" value="1"/>
</dbReference>
<comment type="caution">
    <text evidence="2">The sequence shown here is derived from an EMBL/GenBank/DDBJ whole genome shotgun (WGS) entry which is preliminary data.</text>
</comment>
<dbReference type="PIRSF" id="PIRSF029792">
    <property type="entry name" value="Pro_racemase"/>
    <property type="match status" value="1"/>
</dbReference>
<evidence type="ECO:0000313" key="2">
    <source>
        <dbReference type="EMBL" id="PQJ30279.1"/>
    </source>
</evidence>
<gene>
    <name evidence="2" type="ORF">BSZ32_06590</name>
</gene>
<evidence type="ECO:0000313" key="3">
    <source>
        <dbReference type="Proteomes" id="UP000239907"/>
    </source>
</evidence>
<dbReference type="Gene3D" id="3.10.310.10">
    <property type="entry name" value="Diaminopimelate Epimerase, Chain A, domain 1"/>
    <property type="match status" value="2"/>
</dbReference>
<dbReference type="SUPFAM" id="SSF54506">
    <property type="entry name" value="Diaminopimelate epimerase-like"/>
    <property type="match status" value="1"/>
</dbReference>
<dbReference type="PANTHER" id="PTHR33442">
    <property type="entry name" value="TRANS-3-HYDROXY-L-PROLINE DEHYDRATASE"/>
    <property type="match status" value="1"/>
</dbReference>
<name>A0A2S7U5I7_9BACT</name>
<organism evidence="2 3">
    <name type="scientific">Rubritalea profundi</name>
    <dbReference type="NCBI Taxonomy" id="1658618"/>
    <lineage>
        <taxon>Bacteria</taxon>
        <taxon>Pseudomonadati</taxon>
        <taxon>Verrucomicrobiota</taxon>
        <taxon>Verrucomicrobiia</taxon>
        <taxon>Verrucomicrobiales</taxon>
        <taxon>Rubritaleaceae</taxon>
        <taxon>Rubritalea</taxon>
    </lineage>
</organism>
<dbReference type="OrthoDB" id="181267at2"/>
<dbReference type="RefSeq" id="WP_105042709.1">
    <property type="nucleotide sequence ID" value="NZ_MQWA01000001.1"/>
</dbReference>
<sequence length="320" mass="34369">MQLKVIDSHTGGEPTRTVVGWPDNLEGLDTGSLAQRKQYMAEQCDWIRSACINEPRGHDAMVGALLCKPVNPDCVAGVLFFNNVGYLSSCIHGTIGLTVTLAHMGRITTGKHKIETPIGEVVAELHQDGKVTVTNVPSYRYQANVTVDVPGHGSVVGDIGWGGNWFFLVDGSQVKCPAVRSENIAKLTEFSAALSHTLAEQGITGEGGVPVDHVEIFGEPTPGVSDSRSFVLCPGLAYDRSPCGTGLSAKLACLFADRQLQPGQIWRQASILNTVFEGRIEQLENGHIRPIISGSAYVNGEATLIIQDQDPFRHGIRLDG</sequence>
<comment type="similarity">
    <text evidence="1">Belongs to the proline racemase family.</text>
</comment>
<dbReference type="InterPro" id="IPR008794">
    <property type="entry name" value="Pro_racemase_fam"/>
</dbReference>